<name>A0A5B8VFZ1_9BACT</name>
<dbReference type="KEGG" id="pgin:FRZ67_22445"/>
<sequence length="259" mass="29215">MKNFQVSLILFFLVALFSCKKEAINSSQQSATNSNELATVASDSKWQGAFLSYNGNPMSRVIKDKFFIKNGYARIYDSSIKISPFNLYHTQFRLVIPLSIRIKGDSLNFEIGLKNPINGSPFAATVGREIDVYIKGETNDAFIANTSTSDVSPGSQEYALMRVGRTLINNVAELQYNYEDYNTFILQTFNHGLVAYRNDTYVKGLAYYNEPLIGRLKEIGIIFQGSGFIDYIKLYNSANSKLLMSEDFNTDGQSTITWY</sequence>
<organism evidence="2 3">
    <name type="scientific">Panacibacter ginsenosidivorans</name>
    <dbReference type="NCBI Taxonomy" id="1813871"/>
    <lineage>
        <taxon>Bacteria</taxon>
        <taxon>Pseudomonadati</taxon>
        <taxon>Bacteroidota</taxon>
        <taxon>Chitinophagia</taxon>
        <taxon>Chitinophagales</taxon>
        <taxon>Chitinophagaceae</taxon>
        <taxon>Panacibacter</taxon>
    </lineage>
</organism>
<keyword evidence="1" id="KW-0732">Signal</keyword>
<gene>
    <name evidence="2" type="ORF">FRZ67_22445</name>
</gene>
<dbReference type="RefSeq" id="WP_147192798.1">
    <property type="nucleotide sequence ID" value="NZ_CP042435.1"/>
</dbReference>
<dbReference type="OrthoDB" id="684933at2"/>
<feature type="chain" id="PRO_5023085002" evidence="1">
    <location>
        <begin position="24"/>
        <end position="259"/>
    </location>
</feature>
<feature type="signal peptide" evidence="1">
    <location>
        <begin position="1"/>
        <end position="23"/>
    </location>
</feature>
<dbReference type="AlphaFoldDB" id="A0A5B8VFZ1"/>
<protein>
    <submittedName>
        <fullName evidence="2">Uncharacterized protein</fullName>
    </submittedName>
</protein>
<dbReference type="Proteomes" id="UP000321533">
    <property type="component" value="Chromosome"/>
</dbReference>
<keyword evidence="3" id="KW-1185">Reference proteome</keyword>
<evidence type="ECO:0000313" key="3">
    <source>
        <dbReference type="Proteomes" id="UP000321533"/>
    </source>
</evidence>
<proteinExistence type="predicted"/>
<dbReference type="PROSITE" id="PS51257">
    <property type="entry name" value="PROKAR_LIPOPROTEIN"/>
    <property type="match status" value="1"/>
</dbReference>
<evidence type="ECO:0000313" key="2">
    <source>
        <dbReference type="EMBL" id="QEC69922.1"/>
    </source>
</evidence>
<accession>A0A5B8VFZ1</accession>
<dbReference type="EMBL" id="CP042435">
    <property type="protein sequence ID" value="QEC69922.1"/>
    <property type="molecule type" value="Genomic_DNA"/>
</dbReference>
<reference evidence="2 3" key="1">
    <citation type="journal article" date="2016" name="Int. J. Syst. Evol. Microbiol.">
        <title>Panacibacter ginsenosidivorans gen. nov., sp. nov., with ginsenoside converting activity isolated from soil of a ginseng field.</title>
        <authorList>
            <person name="Siddiqi M.Z."/>
            <person name="Muhammad Shafi S."/>
            <person name="Choi K.D."/>
            <person name="Im W.T."/>
        </authorList>
    </citation>
    <scope>NUCLEOTIDE SEQUENCE [LARGE SCALE GENOMIC DNA]</scope>
    <source>
        <strain evidence="2 3">Gsoil1550</strain>
    </source>
</reference>
<evidence type="ECO:0000256" key="1">
    <source>
        <dbReference type="SAM" id="SignalP"/>
    </source>
</evidence>